<keyword evidence="2" id="KW-1185">Reference proteome</keyword>
<dbReference type="OrthoDB" id="289463at2"/>
<sequence>MDNKDKKSRVGIKPVHTVRKGAIAANIWLRQSQTGFVYYDYSISRSWKSTNAGKEGYSQNFFPDNKMQLLQVVAEASDWIAEKMANAETVVLNAA</sequence>
<dbReference type="EMBL" id="SJPS01000010">
    <property type="protein sequence ID" value="TWU21408.1"/>
    <property type="molecule type" value="Genomic_DNA"/>
</dbReference>
<dbReference type="AlphaFoldDB" id="A0A5C6CB08"/>
<gene>
    <name evidence="1" type="ORF">Pla144_46290</name>
</gene>
<dbReference type="RefSeq" id="WP_146452863.1">
    <property type="nucleotide sequence ID" value="NZ_SJPS01000010.1"/>
</dbReference>
<evidence type="ECO:0000313" key="2">
    <source>
        <dbReference type="Proteomes" id="UP000318437"/>
    </source>
</evidence>
<comment type="caution">
    <text evidence="1">The sequence shown here is derived from an EMBL/GenBank/DDBJ whole genome shotgun (WGS) entry which is preliminary data.</text>
</comment>
<proteinExistence type="predicted"/>
<reference evidence="1 2" key="1">
    <citation type="submission" date="2019-02" db="EMBL/GenBank/DDBJ databases">
        <title>Deep-cultivation of Planctomycetes and their phenomic and genomic characterization uncovers novel biology.</title>
        <authorList>
            <person name="Wiegand S."/>
            <person name="Jogler M."/>
            <person name="Boedeker C."/>
            <person name="Pinto D."/>
            <person name="Vollmers J."/>
            <person name="Rivas-Marin E."/>
            <person name="Kohn T."/>
            <person name="Peeters S.H."/>
            <person name="Heuer A."/>
            <person name="Rast P."/>
            <person name="Oberbeckmann S."/>
            <person name="Bunk B."/>
            <person name="Jeske O."/>
            <person name="Meyerdierks A."/>
            <person name="Storesund J.E."/>
            <person name="Kallscheuer N."/>
            <person name="Luecker S."/>
            <person name="Lage O.M."/>
            <person name="Pohl T."/>
            <person name="Merkel B.J."/>
            <person name="Hornburger P."/>
            <person name="Mueller R.-W."/>
            <person name="Bruemmer F."/>
            <person name="Labrenz M."/>
            <person name="Spormann A.M."/>
            <person name="Op Den Camp H."/>
            <person name="Overmann J."/>
            <person name="Amann R."/>
            <person name="Jetten M.S.M."/>
            <person name="Mascher T."/>
            <person name="Medema M.H."/>
            <person name="Devos D.P."/>
            <person name="Kaster A.-K."/>
            <person name="Ovreas L."/>
            <person name="Rohde M."/>
            <person name="Galperin M.Y."/>
            <person name="Jogler C."/>
        </authorList>
    </citation>
    <scope>NUCLEOTIDE SEQUENCE [LARGE SCALE GENOMIC DNA]</scope>
    <source>
        <strain evidence="1 2">Pla144</strain>
    </source>
</reference>
<accession>A0A5C6CB08</accession>
<dbReference type="Proteomes" id="UP000318437">
    <property type="component" value="Unassembled WGS sequence"/>
</dbReference>
<name>A0A5C6CB08_9BACT</name>
<evidence type="ECO:0000313" key="1">
    <source>
        <dbReference type="EMBL" id="TWU21408.1"/>
    </source>
</evidence>
<organism evidence="1 2">
    <name type="scientific">Bythopirellula polymerisocia</name>
    <dbReference type="NCBI Taxonomy" id="2528003"/>
    <lineage>
        <taxon>Bacteria</taxon>
        <taxon>Pseudomonadati</taxon>
        <taxon>Planctomycetota</taxon>
        <taxon>Planctomycetia</taxon>
        <taxon>Pirellulales</taxon>
        <taxon>Lacipirellulaceae</taxon>
        <taxon>Bythopirellula</taxon>
    </lineage>
</organism>
<protein>
    <submittedName>
        <fullName evidence="1">Uncharacterized protein</fullName>
    </submittedName>
</protein>